<reference evidence="2 3" key="1">
    <citation type="journal article" date="2015" name="Sci. Rep.">
        <title>Chromosome-level genome map provides insights into diverse defense mechanisms in the medicinal fungus Ganoderma sinense.</title>
        <authorList>
            <person name="Zhu Y."/>
            <person name="Xu J."/>
            <person name="Sun C."/>
            <person name="Zhou S."/>
            <person name="Xu H."/>
            <person name="Nelson D.R."/>
            <person name="Qian J."/>
            <person name="Song J."/>
            <person name="Luo H."/>
            <person name="Xiang L."/>
            <person name="Li Y."/>
            <person name="Xu Z."/>
            <person name="Ji A."/>
            <person name="Wang L."/>
            <person name="Lu S."/>
            <person name="Hayward A."/>
            <person name="Sun W."/>
            <person name="Li X."/>
            <person name="Schwartz D.C."/>
            <person name="Wang Y."/>
            <person name="Chen S."/>
        </authorList>
    </citation>
    <scope>NUCLEOTIDE SEQUENCE [LARGE SCALE GENOMIC DNA]</scope>
    <source>
        <strain evidence="2 3">ZZ0214-1</strain>
    </source>
</reference>
<sequence length="158" mass="18250">MSLPALPSDGPGYIYALELAGKCCGGPVERHWYKYPTADASRPDLIRIKVGRSVDVHTRLSQHRNTCPSSRPRLLGYFPARTLSRRSPAVPFCDRLERLVHIELADISARSYPPARGHRRHTEIFVFKRLQGKRRGREWETIIRPVVERLARLVKRMR</sequence>
<dbReference type="EMBL" id="AYKW01000045">
    <property type="protein sequence ID" value="PIL26253.1"/>
    <property type="molecule type" value="Genomic_DNA"/>
</dbReference>
<evidence type="ECO:0000313" key="3">
    <source>
        <dbReference type="Proteomes" id="UP000230002"/>
    </source>
</evidence>
<proteinExistence type="predicted"/>
<protein>
    <recommendedName>
        <fullName evidence="1">Bacteriophage T5 Orf172 DNA-binding domain-containing protein</fullName>
    </recommendedName>
</protein>
<dbReference type="PANTHER" id="PTHR28094:SF1">
    <property type="entry name" value="MEIOTICALLY UP-REGULATED GENE 113 PROTEIN"/>
    <property type="match status" value="1"/>
</dbReference>
<evidence type="ECO:0000259" key="1">
    <source>
        <dbReference type="Pfam" id="PF10544"/>
    </source>
</evidence>
<organism evidence="2 3">
    <name type="scientific">Ganoderma sinense ZZ0214-1</name>
    <dbReference type="NCBI Taxonomy" id="1077348"/>
    <lineage>
        <taxon>Eukaryota</taxon>
        <taxon>Fungi</taxon>
        <taxon>Dikarya</taxon>
        <taxon>Basidiomycota</taxon>
        <taxon>Agaricomycotina</taxon>
        <taxon>Agaricomycetes</taxon>
        <taxon>Polyporales</taxon>
        <taxon>Polyporaceae</taxon>
        <taxon>Ganoderma</taxon>
    </lineage>
</organism>
<dbReference type="STRING" id="1077348.A0A2G8RXK8"/>
<dbReference type="PANTHER" id="PTHR28094">
    <property type="entry name" value="MEIOTICALLY UP-REGULATED GENE 113 PROTEIN"/>
    <property type="match status" value="1"/>
</dbReference>
<dbReference type="OrthoDB" id="2417614at2759"/>
<accession>A0A2G8RXK8</accession>
<name>A0A2G8RXK8_9APHY</name>
<dbReference type="AlphaFoldDB" id="A0A2G8RXK8"/>
<dbReference type="InterPro" id="IPR018306">
    <property type="entry name" value="Phage_T5_Orf172_DNA-bd"/>
</dbReference>
<feature type="domain" description="Bacteriophage T5 Orf172 DNA-binding" evidence="1">
    <location>
        <begin position="35"/>
        <end position="129"/>
    </location>
</feature>
<keyword evidence="3" id="KW-1185">Reference proteome</keyword>
<evidence type="ECO:0000313" key="2">
    <source>
        <dbReference type="EMBL" id="PIL26253.1"/>
    </source>
</evidence>
<comment type="caution">
    <text evidence="2">The sequence shown here is derived from an EMBL/GenBank/DDBJ whole genome shotgun (WGS) entry which is preliminary data.</text>
</comment>
<dbReference type="Proteomes" id="UP000230002">
    <property type="component" value="Unassembled WGS sequence"/>
</dbReference>
<dbReference type="Pfam" id="PF10544">
    <property type="entry name" value="T5orf172"/>
    <property type="match status" value="1"/>
</dbReference>
<dbReference type="InterPro" id="IPR053006">
    <property type="entry name" value="Meiosis_regulatory"/>
</dbReference>
<gene>
    <name evidence="2" type="ORF">GSI_12009</name>
</gene>